<reference evidence="2 3" key="1">
    <citation type="submission" date="2015-09" db="EMBL/GenBank/DDBJ databases">
        <title>Draft Genome Sequence of Bradyrhizobium manausense Strain BR 3351T, a Novel Symbiotic Nitrogen-Fixing Alphaproteobacterium Isolated from Brazilian Amazon Rain Forest.</title>
        <authorList>
            <person name="De Araujo J.L."/>
            <person name="Zilli J.E."/>
        </authorList>
    </citation>
    <scope>NUCLEOTIDE SEQUENCE [LARGE SCALE GENOMIC DNA]</scope>
    <source>
        <strain evidence="2 3">BR3351</strain>
    </source>
</reference>
<dbReference type="Proteomes" id="UP000051936">
    <property type="component" value="Unassembled WGS sequence"/>
</dbReference>
<sequence length="87" mass="9688">MHAFVDAGNRELSGADIAERTAILSGTLYPILIRFKSAGWLKDRWEDDEPVELGRPKRRYYRLTAAGQAAYRQNLPTAAPKGGLAWA</sequence>
<dbReference type="STRING" id="989370.AOQ71_34885"/>
<dbReference type="SUPFAM" id="SSF46785">
    <property type="entry name" value="Winged helix' DNA-binding domain"/>
    <property type="match status" value="1"/>
</dbReference>
<feature type="domain" description="Transcription regulator PadR N-terminal" evidence="1">
    <location>
        <begin position="22"/>
        <end position="72"/>
    </location>
</feature>
<organism evidence="2 3">
    <name type="scientific">Bradyrhizobium manausense</name>
    <dbReference type="NCBI Taxonomy" id="989370"/>
    <lineage>
        <taxon>Bacteria</taxon>
        <taxon>Pseudomonadati</taxon>
        <taxon>Pseudomonadota</taxon>
        <taxon>Alphaproteobacteria</taxon>
        <taxon>Hyphomicrobiales</taxon>
        <taxon>Nitrobacteraceae</taxon>
        <taxon>Bradyrhizobium</taxon>
    </lineage>
</organism>
<dbReference type="EMBL" id="LJYG01000110">
    <property type="protein sequence ID" value="KRQ02538.1"/>
    <property type="molecule type" value="Genomic_DNA"/>
</dbReference>
<comment type="caution">
    <text evidence="2">The sequence shown here is derived from an EMBL/GenBank/DDBJ whole genome shotgun (WGS) entry which is preliminary data.</text>
</comment>
<gene>
    <name evidence="2" type="ORF">AOQ71_34885</name>
</gene>
<dbReference type="InterPro" id="IPR005149">
    <property type="entry name" value="Tscrpt_reg_PadR_N"/>
</dbReference>
<accession>A0A0R3CY76</accession>
<dbReference type="InterPro" id="IPR036388">
    <property type="entry name" value="WH-like_DNA-bd_sf"/>
</dbReference>
<dbReference type="Gene3D" id="1.10.10.10">
    <property type="entry name" value="Winged helix-like DNA-binding domain superfamily/Winged helix DNA-binding domain"/>
    <property type="match status" value="1"/>
</dbReference>
<proteinExistence type="predicted"/>
<dbReference type="AlphaFoldDB" id="A0A0R3CY76"/>
<evidence type="ECO:0000313" key="2">
    <source>
        <dbReference type="EMBL" id="KRQ02538.1"/>
    </source>
</evidence>
<protein>
    <recommendedName>
        <fullName evidence="1">Transcription regulator PadR N-terminal domain-containing protein</fullName>
    </recommendedName>
</protein>
<keyword evidence="3" id="KW-1185">Reference proteome</keyword>
<evidence type="ECO:0000313" key="3">
    <source>
        <dbReference type="Proteomes" id="UP000051936"/>
    </source>
</evidence>
<name>A0A0R3CY76_9BRAD</name>
<dbReference type="InterPro" id="IPR036390">
    <property type="entry name" value="WH_DNA-bd_sf"/>
</dbReference>
<dbReference type="Pfam" id="PF03551">
    <property type="entry name" value="PadR"/>
    <property type="match status" value="1"/>
</dbReference>
<evidence type="ECO:0000259" key="1">
    <source>
        <dbReference type="Pfam" id="PF03551"/>
    </source>
</evidence>